<accession>A0A5B6U4Q0</accession>
<evidence type="ECO:0000313" key="1">
    <source>
        <dbReference type="EMBL" id="KAA3451686.1"/>
    </source>
</evidence>
<dbReference type="OrthoDB" id="4062651at2759"/>
<name>A0A5B6U4Q0_9ROSI</name>
<dbReference type="Proteomes" id="UP000325315">
    <property type="component" value="Unassembled WGS sequence"/>
</dbReference>
<protein>
    <submittedName>
        <fullName evidence="1">Putative LRR receptor-like serine/threonine-protein kinase</fullName>
    </submittedName>
</protein>
<reference evidence="3" key="1">
    <citation type="journal article" date="2019" name="Plant Biotechnol. J.">
        <title>Genome sequencing of the Australian wild diploid species Gossypium australe highlights disease resistance and delayed gland morphogenesis.</title>
        <authorList>
            <person name="Cai Y."/>
            <person name="Cai X."/>
            <person name="Wang Q."/>
            <person name="Wang P."/>
            <person name="Zhang Y."/>
            <person name="Cai C."/>
            <person name="Xu Y."/>
            <person name="Wang K."/>
            <person name="Zhou Z."/>
            <person name="Wang C."/>
            <person name="Geng S."/>
            <person name="Li B."/>
            <person name="Dong Q."/>
            <person name="Hou Y."/>
            <person name="Wang H."/>
            <person name="Ai P."/>
            <person name="Liu Z."/>
            <person name="Yi F."/>
            <person name="Sun M."/>
            <person name="An G."/>
            <person name="Cheng J."/>
            <person name="Zhang Y."/>
            <person name="Shi Q."/>
            <person name="Xie Y."/>
            <person name="Shi X."/>
            <person name="Chang Y."/>
            <person name="Huang F."/>
            <person name="Chen Y."/>
            <person name="Hong S."/>
            <person name="Mi L."/>
            <person name="Sun Q."/>
            <person name="Zhang L."/>
            <person name="Zhou B."/>
            <person name="Peng R."/>
            <person name="Zhang X."/>
            <person name="Liu F."/>
        </authorList>
    </citation>
    <scope>NUCLEOTIDE SEQUENCE [LARGE SCALE GENOMIC DNA]</scope>
    <source>
        <strain evidence="3">cv. PA1801</strain>
    </source>
</reference>
<evidence type="ECO:0000313" key="3">
    <source>
        <dbReference type="Proteomes" id="UP000325315"/>
    </source>
</evidence>
<comment type="caution">
    <text evidence="1">The sequence shown here is derived from an EMBL/GenBank/DDBJ whole genome shotgun (WGS) entry which is preliminary data.</text>
</comment>
<evidence type="ECO:0000313" key="2">
    <source>
        <dbReference type="EMBL" id="KAA3475611.1"/>
    </source>
</evidence>
<keyword evidence="3" id="KW-1185">Reference proteome</keyword>
<keyword evidence="1" id="KW-0675">Receptor</keyword>
<dbReference type="GO" id="GO:0016301">
    <property type="term" value="F:kinase activity"/>
    <property type="evidence" value="ECO:0007669"/>
    <property type="project" value="UniProtKB-KW"/>
</dbReference>
<keyword evidence="1" id="KW-0418">Kinase</keyword>
<reference evidence="1" key="2">
    <citation type="submission" date="2019-08" db="EMBL/GenBank/DDBJ databases">
        <authorList>
            <person name="Liu F."/>
        </authorList>
    </citation>
    <scope>NUCLEOTIDE SEQUENCE [LARGE SCALE GENOMIC DNA]</scope>
    <source>
        <strain evidence="1">PA1801</strain>
        <tissue evidence="1">Leaf</tissue>
    </source>
</reference>
<organism evidence="1 3">
    <name type="scientific">Gossypium australe</name>
    <dbReference type="NCBI Taxonomy" id="47621"/>
    <lineage>
        <taxon>Eukaryota</taxon>
        <taxon>Viridiplantae</taxon>
        <taxon>Streptophyta</taxon>
        <taxon>Embryophyta</taxon>
        <taxon>Tracheophyta</taxon>
        <taxon>Spermatophyta</taxon>
        <taxon>Magnoliopsida</taxon>
        <taxon>eudicotyledons</taxon>
        <taxon>Gunneridae</taxon>
        <taxon>Pentapetalae</taxon>
        <taxon>rosids</taxon>
        <taxon>malvids</taxon>
        <taxon>Malvales</taxon>
        <taxon>Malvaceae</taxon>
        <taxon>Malvoideae</taxon>
        <taxon>Gossypium</taxon>
    </lineage>
</organism>
<dbReference type="EMBL" id="SMMG02000005">
    <property type="protein sequence ID" value="KAA3475611.1"/>
    <property type="molecule type" value="Genomic_DNA"/>
</dbReference>
<gene>
    <name evidence="2" type="ORF">EPI10_025769</name>
    <name evidence="1" type="ORF">EPI10_034237</name>
</gene>
<proteinExistence type="predicted"/>
<keyword evidence="1" id="KW-0808">Transferase</keyword>
<dbReference type="AlphaFoldDB" id="A0A5B6U4Q0"/>
<sequence>MKKPLFCFFSNLIPSSKILRILAFKKKQMFYLLIIVILQRGDCPWGIPTRSVNLRWNSLLCS</sequence>
<dbReference type="EMBL" id="SMMG02000071">
    <property type="protein sequence ID" value="KAA3451686.1"/>
    <property type="molecule type" value="Genomic_DNA"/>
</dbReference>